<evidence type="ECO:0000313" key="1">
    <source>
        <dbReference type="EMBL" id="KAJ8633659.1"/>
    </source>
</evidence>
<dbReference type="Proteomes" id="UP001234297">
    <property type="component" value="Chromosome 8"/>
</dbReference>
<name>A0ACC2LKT6_PERAE</name>
<proteinExistence type="predicted"/>
<gene>
    <name evidence="1" type="ORF">MRB53_026995</name>
</gene>
<evidence type="ECO:0000313" key="2">
    <source>
        <dbReference type="Proteomes" id="UP001234297"/>
    </source>
</evidence>
<sequence>MHKDKSASISPLMFSHFMQKNKKLEMFPNMSLFFLFTIIFLSFNSSPTMGRTQHALLTHKTTKSPHLQTYIVHVRQLENEVFTSSEDRESWYRSFLPASVASSEENRMVYSYTHAITGFAAQLSEEEVEAMKGKEGFVSAFPDRLLPLQTTHTPSFMGLQPDAGFWKDSNFGKGVIIGVLDTGIFPDHPSFSGEGMPPPPAKWKGRCDFNATSCNNKLIGARTFDSGAKAMLGRPTAEAPVDDEGHGTHTSSTAAGAFVKNVSIFGNADGTAVGMAPLAHLAMYKVCFSGGCPDSDILAGLDAAVEDNVDVLSLSIGGFSVPFYADSIAIGAFGAVQKNIFVSCAAGNSGPYNESLSNEAPWILTVGASTMDRRIVATVKLGNGEEYDGESIYQPKNFSSDLLPLVFPGASGKPGAATCDEGSLNGTDLSGKVVLCLRGGASGRVEKGAIVQAAGGAAMILLNIEEDGYTTIADTHVLPASDVSFMDALKIVSYLNSSENPLATIIFKGTVLGYRPSPTVASFSSRGPSLASPGILKPDIIGPGVSVLAAWPFQVDPANPLLTFNIISGTSMATPHLSGIAALLKSSHPDWSPAAIKSAIMTTANTTTNTFGPIVDQTLGPADAFTMGSGHVNPSQANDPGLIYDLEPMDYIPYLCGLNYSDAQVQSITRYIVSCSNYTSISEGELNYPSFSVKLGPTQTFSRTVANVGEANSTYTMEFLWPEGVDVIVEPMVLVFGEVMEKKTYNVTFSEGPSGGKSGTFAEGYLTWVSPKYSVRSPISVAFE</sequence>
<comment type="caution">
    <text evidence="1">The sequence shown here is derived from an EMBL/GenBank/DDBJ whole genome shotgun (WGS) entry which is preliminary data.</text>
</comment>
<reference evidence="1 2" key="1">
    <citation type="journal article" date="2022" name="Hortic Res">
        <title>A haplotype resolved chromosomal level avocado genome allows analysis of novel avocado genes.</title>
        <authorList>
            <person name="Nath O."/>
            <person name="Fletcher S.J."/>
            <person name="Hayward A."/>
            <person name="Shaw L.M."/>
            <person name="Masouleh A.K."/>
            <person name="Furtado A."/>
            <person name="Henry R.J."/>
            <person name="Mitter N."/>
        </authorList>
    </citation>
    <scope>NUCLEOTIDE SEQUENCE [LARGE SCALE GENOMIC DNA]</scope>
    <source>
        <strain evidence="2">cv. Hass</strain>
    </source>
</reference>
<keyword evidence="2" id="KW-1185">Reference proteome</keyword>
<accession>A0ACC2LKT6</accession>
<dbReference type="EMBL" id="CM056816">
    <property type="protein sequence ID" value="KAJ8633659.1"/>
    <property type="molecule type" value="Genomic_DNA"/>
</dbReference>
<protein>
    <submittedName>
        <fullName evidence="1">Uncharacterized protein</fullName>
    </submittedName>
</protein>
<organism evidence="1 2">
    <name type="scientific">Persea americana</name>
    <name type="common">Avocado</name>
    <dbReference type="NCBI Taxonomy" id="3435"/>
    <lineage>
        <taxon>Eukaryota</taxon>
        <taxon>Viridiplantae</taxon>
        <taxon>Streptophyta</taxon>
        <taxon>Embryophyta</taxon>
        <taxon>Tracheophyta</taxon>
        <taxon>Spermatophyta</taxon>
        <taxon>Magnoliopsida</taxon>
        <taxon>Magnoliidae</taxon>
        <taxon>Laurales</taxon>
        <taxon>Lauraceae</taxon>
        <taxon>Persea</taxon>
    </lineage>
</organism>